<evidence type="ECO:0000256" key="3">
    <source>
        <dbReference type="RuleBase" id="RU363034"/>
    </source>
</evidence>
<proteinExistence type="inferred from homology"/>
<gene>
    <name evidence="5" type="ORF">JRQ81_005616</name>
</gene>
<keyword evidence="3" id="KW-0645">Protease</keyword>
<evidence type="ECO:0000313" key="6">
    <source>
        <dbReference type="Proteomes" id="UP001142489"/>
    </source>
</evidence>
<dbReference type="GO" id="GO:0035821">
    <property type="term" value="P:modulation of process of another organism"/>
    <property type="evidence" value="ECO:0007669"/>
    <property type="project" value="UniProtKB-ARBA"/>
</dbReference>
<dbReference type="SMART" id="SM00020">
    <property type="entry name" value="Tryp_SPc"/>
    <property type="match status" value="2"/>
</dbReference>
<organism evidence="5 6">
    <name type="scientific">Phrynocephalus forsythii</name>
    <dbReference type="NCBI Taxonomy" id="171643"/>
    <lineage>
        <taxon>Eukaryota</taxon>
        <taxon>Metazoa</taxon>
        <taxon>Chordata</taxon>
        <taxon>Craniata</taxon>
        <taxon>Vertebrata</taxon>
        <taxon>Euteleostomi</taxon>
        <taxon>Lepidosauria</taxon>
        <taxon>Squamata</taxon>
        <taxon>Bifurcata</taxon>
        <taxon>Unidentata</taxon>
        <taxon>Episquamata</taxon>
        <taxon>Toxicofera</taxon>
        <taxon>Iguania</taxon>
        <taxon>Acrodonta</taxon>
        <taxon>Agamidae</taxon>
        <taxon>Agaminae</taxon>
        <taxon>Phrynocephalus</taxon>
    </lineage>
</organism>
<dbReference type="SUPFAM" id="SSF50494">
    <property type="entry name" value="Trypsin-like serine proteases"/>
    <property type="match status" value="2"/>
</dbReference>
<feature type="domain" description="Peptidase S1" evidence="4">
    <location>
        <begin position="21"/>
        <end position="263"/>
    </location>
</feature>
<dbReference type="Pfam" id="PF00089">
    <property type="entry name" value="Trypsin"/>
    <property type="match status" value="2"/>
</dbReference>
<dbReference type="EMBL" id="JAPFRF010000012">
    <property type="protein sequence ID" value="KAJ7313859.1"/>
    <property type="molecule type" value="Genomic_DNA"/>
</dbReference>
<dbReference type="GO" id="GO:0006508">
    <property type="term" value="P:proteolysis"/>
    <property type="evidence" value="ECO:0007669"/>
    <property type="project" value="UniProtKB-KW"/>
</dbReference>
<dbReference type="Gene3D" id="2.40.10.10">
    <property type="entry name" value="Trypsin-like serine proteases"/>
    <property type="match status" value="4"/>
</dbReference>
<dbReference type="PANTHER" id="PTHR24253">
    <property type="entry name" value="TRANSMEMBRANE PROTEASE SERINE"/>
    <property type="match status" value="1"/>
</dbReference>
<dbReference type="InterPro" id="IPR009003">
    <property type="entry name" value="Peptidase_S1_PA"/>
</dbReference>
<dbReference type="AlphaFoldDB" id="A0A9Q1AVJ1"/>
<dbReference type="PRINTS" id="PR00722">
    <property type="entry name" value="CHYMOTRYPSIN"/>
</dbReference>
<keyword evidence="3" id="KW-0720">Serine protease</keyword>
<dbReference type="CDD" id="cd00190">
    <property type="entry name" value="Tryp_SPc"/>
    <property type="match status" value="2"/>
</dbReference>
<reference evidence="5" key="1">
    <citation type="journal article" date="2023" name="DNA Res.">
        <title>Chromosome-level genome assembly of Phrynocephalus forsythii using third-generation DNA sequencing and Hi-C analysis.</title>
        <authorList>
            <person name="Qi Y."/>
            <person name="Zhao W."/>
            <person name="Zhao Y."/>
            <person name="Niu C."/>
            <person name="Cao S."/>
            <person name="Zhang Y."/>
        </authorList>
    </citation>
    <scope>NUCLEOTIDE SEQUENCE</scope>
    <source>
        <tissue evidence="5">Muscle</tissue>
    </source>
</reference>
<evidence type="ECO:0000256" key="1">
    <source>
        <dbReference type="ARBA" id="ARBA00009228"/>
    </source>
</evidence>
<dbReference type="GO" id="GO:0004252">
    <property type="term" value="F:serine-type endopeptidase activity"/>
    <property type="evidence" value="ECO:0007669"/>
    <property type="project" value="InterPro"/>
</dbReference>
<dbReference type="Proteomes" id="UP001142489">
    <property type="component" value="Unassembled WGS sequence"/>
</dbReference>
<comment type="similarity">
    <text evidence="1">Belongs to the peptidase S1 family. Snake venom subfamily.</text>
</comment>
<dbReference type="FunFam" id="2.40.10.10:FF:000039">
    <property type="entry name" value="Brain-specific serine protease 4"/>
    <property type="match status" value="2"/>
</dbReference>
<dbReference type="InterPro" id="IPR001254">
    <property type="entry name" value="Trypsin_dom"/>
</dbReference>
<dbReference type="InterPro" id="IPR018114">
    <property type="entry name" value="TRYPSIN_HIS"/>
</dbReference>
<dbReference type="PANTHER" id="PTHR24253:SF119">
    <property type="entry name" value="SERINE PROTEASE 27"/>
    <property type="match status" value="1"/>
</dbReference>
<keyword evidence="3" id="KW-0378">Hydrolase</keyword>
<evidence type="ECO:0000256" key="2">
    <source>
        <dbReference type="ARBA" id="ARBA00023157"/>
    </source>
</evidence>
<dbReference type="PROSITE" id="PS50240">
    <property type="entry name" value="TRYPSIN_DOM"/>
    <property type="match status" value="2"/>
</dbReference>
<dbReference type="OrthoDB" id="93664at2759"/>
<accession>A0A9Q1AVJ1</accession>
<evidence type="ECO:0000313" key="5">
    <source>
        <dbReference type="EMBL" id="KAJ7313859.1"/>
    </source>
</evidence>
<sequence length="623" mass="68817">NMENSSQTMCGQVVTRTKNRIIGGEDASRGAWPWQVSLQYKGKHVCGATLISAEWLLTAAHCFPSKASVSDYQANLGNYQLLNPDPNAVWLKLSHAIVHKDYAGDGSSGDIALAQLEHPVLFTPNVLPACLPDGTVQFPGGTLCWVTGWGEPQYGASLGAPKTLQQIQLPLIDTMSCDTMYHIGTNIPPTTREIQDDMFCAGYAAGKKDACSGDSGGPLVCQEDGAWYVAGIVSWGDMCAIPNRPGVYTHVSFYENWIKTYHPRAHDCGCWELQGEIRKGSRFRYLPWKLNERLWQMTSPDTCQSARTVLFKLLSFSLSPVCGRPIVLNRNVGGEDSLEGEWPWQASVKKLGKHICGGALITHNWVVTAAHCFRPDDDPSQYTVLLGASKLENDWSHKQSVRVKIIIRNPRYAGEATSGDIALVQLVYPVRFTDYIIPICVPTANVEFPPGMKCWVTGWGDISEGQDLPPPKKLQKLQVPIIDIQTCRRLYSIDMGQYLPRKQIQDDMMCAGYAEGMKDSSCVGDSGGPLMCKMNQEWLLAGIVSWGEGCAERNRPGVYIRLTSYQDWIHRIIPNLKFVDAMKGNNRLTNQGTGGADGRGQILIITILLQVLVWTLNHALALV</sequence>
<comment type="caution">
    <text evidence="5">The sequence shown here is derived from an EMBL/GenBank/DDBJ whole genome shotgun (WGS) entry which is preliminary data.</text>
</comment>
<dbReference type="InterPro" id="IPR001314">
    <property type="entry name" value="Peptidase_S1A"/>
</dbReference>
<dbReference type="InterPro" id="IPR033116">
    <property type="entry name" value="TRYPSIN_SER"/>
</dbReference>
<dbReference type="PROSITE" id="PS00135">
    <property type="entry name" value="TRYPSIN_SER"/>
    <property type="match status" value="2"/>
</dbReference>
<dbReference type="PROSITE" id="PS00134">
    <property type="entry name" value="TRYPSIN_HIS"/>
    <property type="match status" value="2"/>
</dbReference>
<feature type="domain" description="Peptidase S1" evidence="4">
    <location>
        <begin position="331"/>
        <end position="574"/>
    </location>
</feature>
<dbReference type="GO" id="GO:0005576">
    <property type="term" value="C:extracellular region"/>
    <property type="evidence" value="ECO:0007669"/>
    <property type="project" value="UniProtKB-ARBA"/>
</dbReference>
<evidence type="ECO:0000259" key="4">
    <source>
        <dbReference type="PROSITE" id="PS50240"/>
    </source>
</evidence>
<name>A0A9Q1AVJ1_9SAUR</name>
<dbReference type="InterPro" id="IPR043504">
    <property type="entry name" value="Peptidase_S1_PA_chymotrypsin"/>
</dbReference>
<keyword evidence="2" id="KW-1015">Disulfide bond</keyword>
<feature type="non-terminal residue" evidence="5">
    <location>
        <position position="623"/>
    </location>
</feature>
<keyword evidence="6" id="KW-1185">Reference proteome</keyword>
<protein>
    <recommendedName>
        <fullName evidence="4">Peptidase S1 domain-containing protein</fullName>
    </recommendedName>
</protein>